<organism evidence="1 2">
    <name type="scientific">Vaccinium darrowii</name>
    <dbReference type="NCBI Taxonomy" id="229202"/>
    <lineage>
        <taxon>Eukaryota</taxon>
        <taxon>Viridiplantae</taxon>
        <taxon>Streptophyta</taxon>
        <taxon>Embryophyta</taxon>
        <taxon>Tracheophyta</taxon>
        <taxon>Spermatophyta</taxon>
        <taxon>Magnoliopsida</taxon>
        <taxon>eudicotyledons</taxon>
        <taxon>Gunneridae</taxon>
        <taxon>Pentapetalae</taxon>
        <taxon>asterids</taxon>
        <taxon>Ericales</taxon>
        <taxon>Ericaceae</taxon>
        <taxon>Vaccinioideae</taxon>
        <taxon>Vaccinieae</taxon>
        <taxon>Vaccinium</taxon>
    </lineage>
</organism>
<gene>
    <name evidence="1" type="ORF">Vadar_011169</name>
</gene>
<dbReference type="Proteomes" id="UP000828048">
    <property type="component" value="Chromosome 11"/>
</dbReference>
<sequence>MKITTTSILLSILLFLSILSPSLAAERCNPNDKKALLQIKQSFNNPYLLASWVPTNDCCDWYQVECDSTTNRIISLTIFQGNLSGQIPAAVGDLPFLQTLVFRKLSNITGTIPSAIAKLTHLTLVRLSWTNLTGPVPAFFAQLKSLTFLDLSFNDLTGSIPPELSQLTNLNAIHLDRNKLTGQIPEWIFTGNVPDIYLSHNKLTGPIPKSFGYYNYTTLDFSSNMLSGDLSFMFGSNKTVQIVDFSQNMFQFNLSNVVFPASLTSLDCSHNKIFGSLPVQLTALNFQYLNVSYNRLCGKIPTGGKLQSFDATSYSNNLCLCGAPLPAC</sequence>
<name>A0ACB7YLZ2_9ERIC</name>
<dbReference type="EMBL" id="CM037161">
    <property type="protein sequence ID" value="KAH7854187.1"/>
    <property type="molecule type" value="Genomic_DNA"/>
</dbReference>
<accession>A0ACB7YLZ2</accession>
<comment type="caution">
    <text evidence="1">The sequence shown here is derived from an EMBL/GenBank/DDBJ whole genome shotgun (WGS) entry which is preliminary data.</text>
</comment>
<keyword evidence="2" id="KW-1185">Reference proteome</keyword>
<proteinExistence type="predicted"/>
<evidence type="ECO:0000313" key="1">
    <source>
        <dbReference type="EMBL" id="KAH7854187.1"/>
    </source>
</evidence>
<evidence type="ECO:0000313" key="2">
    <source>
        <dbReference type="Proteomes" id="UP000828048"/>
    </source>
</evidence>
<reference evidence="1 2" key="1">
    <citation type="journal article" date="2021" name="Hortic Res">
        <title>High-quality reference genome and annotation aids understanding of berry development for evergreen blueberry (Vaccinium darrowii).</title>
        <authorList>
            <person name="Yu J."/>
            <person name="Hulse-Kemp A.M."/>
            <person name="Babiker E."/>
            <person name="Staton M."/>
        </authorList>
    </citation>
    <scope>NUCLEOTIDE SEQUENCE [LARGE SCALE GENOMIC DNA]</scope>
    <source>
        <strain evidence="2">cv. NJ 8807/NJ 8810</strain>
        <tissue evidence="1">Young leaf</tissue>
    </source>
</reference>
<protein>
    <submittedName>
        <fullName evidence="1">Uncharacterized protein</fullName>
    </submittedName>
</protein>